<accession>A0AAD3P9H0</accession>
<evidence type="ECO:0000313" key="3">
    <source>
        <dbReference type="Proteomes" id="UP001279734"/>
    </source>
</evidence>
<feature type="compositionally biased region" description="Acidic residues" evidence="1">
    <location>
        <begin position="221"/>
        <end position="239"/>
    </location>
</feature>
<evidence type="ECO:0000256" key="1">
    <source>
        <dbReference type="SAM" id="MobiDB-lite"/>
    </source>
</evidence>
<protein>
    <submittedName>
        <fullName evidence="2">Uncharacterized protein</fullName>
    </submittedName>
</protein>
<feature type="region of interest" description="Disordered" evidence="1">
    <location>
        <begin position="195"/>
        <end position="277"/>
    </location>
</feature>
<comment type="caution">
    <text evidence="2">The sequence shown here is derived from an EMBL/GenBank/DDBJ whole genome shotgun (WGS) entry which is preliminary data.</text>
</comment>
<gene>
    <name evidence="2" type="ORF">Nepgr_002026</name>
</gene>
<sequence>MDLFDDILSEPSTALARAGGRFQPKVKPRHKKQSVLEFHLLLLEILYLIPPFQLHPQKFWALPIQCIQRLLFQMVTWTAVPSLASQWVRFTWAGICSGKSGRLETEEAKAFSCLEPLEIMSEVTATSGKTIGKYLQDSSMVHSEAQYRSEVGPVFAGSPHVVPDFPSLSHDDAFSTDSIAECLLNQVTVFEHGESWKRKTSTGPDSTRKYQDGGLAHDHDDSLEEAPDESVAVEDETNNDDYREQKKVRKSPSVKSNKVSENDKPARTCKKTAEAPRKSAKNILKILSFNQTEKKMRGQVPA</sequence>
<feature type="compositionally biased region" description="Basic and acidic residues" evidence="1">
    <location>
        <begin position="206"/>
        <end position="220"/>
    </location>
</feature>
<organism evidence="2 3">
    <name type="scientific">Nepenthes gracilis</name>
    <name type="common">Slender pitcher plant</name>
    <dbReference type="NCBI Taxonomy" id="150966"/>
    <lineage>
        <taxon>Eukaryota</taxon>
        <taxon>Viridiplantae</taxon>
        <taxon>Streptophyta</taxon>
        <taxon>Embryophyta</taxon>
        <taxon>Tracheophyta</taxon>
        <taxon>Spermatophyta</taxon>
        <taxon>Magnoliopsida</taxon>
        <taxon>eudicotyledons</taxon>
        <taxon>Gunneridae</taxon>
        <taxon>Pentapetalae</taxon>
        <taxon>Caryophyllales</taxon>
        <taxon>Nepenthaceae</taxon>
        <taxon>Nepenthes</taxon>
    </lineage>
</organism>
<dbReference type="Proteomes" id="UP001279734">
    <property type="component" value="Unassembled WGS sequence"/>
</dbReference>
<keyword evidence="3" id="KW-1185">Reference proteome</keyword>
<evidence type="ECO:0000313" key="2">
    <source>
        <dbReference type="EMBL" id="GMH00187.1"/>
    </source>
</evidence>
<dbReference type="AlphaFoldDB" id="A0AAD3P9H0"/>
<proteinExistence type="predicted"/>
<dbReference type="EMBL" id="BSYO01000002">
    <property type="protein sequence ID" value="GMH00187.1"/>
    <property type="molecule type" value="Genomic_DNA"/>
</dbReference>
<feature type="compositionally biased region" description="Basic and acidic residues" evidence="1">
    <location>
        <begin position="258"/>
        <end position="277"/>
    </location>
</feature>
<reference evidence="2" key="1">
    <citation type="submission" date="2023-05" db="EMBL/GenBank/DDBJ databases">
        <title>Nepenthes gracilis genome sequencing.</title>
        <authorList>
            <person name="Fukushima K."/>
        </authorList>
    </citation>
    <scope>NUCLEOTIDE SEQUENCE</scope>
    <source>
        <strain evidence="2">SING2019-196</strain>
    </source>
</reference>
<name>A0AAD3P9H0_NEPGR</name>